<dbReference type="InterPro" id="IPR051278">
    <property type="entry name" value="HdrB/HdrD_reductase"/>
</dbReference>
<feature type="domain" description="Cysteine-rich" evidence="2">
    <location>
        <begin position="162"/>
        <end position="255"/>
    </location>
</feature>
<protein>
    <submittedName>
        <fullName evidence="3">CoB--CoM heterodisulfide reductase iron-sulfur subunit B family protein</fullName>
    </submittedName>
</protein>
<organism evidence="3 4">
    <name type="scientific">Methanobacterium spitsbergense</name>
    <dbReference type="NCBI Taxonomy" id="2874285"/>
    <lineage>
        <taxon>Archaea</taxon>
        <taxon>Methanobacteriati</taxon>
        <taxon>Methanobacteriota</taxon>
        <taxon>Methanomada group</taxon>
        <taxon>Methanobacteria</taxon>
        <taxon>Methanobacteriales</taxon>
        <taxon>Methanobacteriaceae</taxon>
        <taxon>Methanobacterium</taxon>
    </lineage>
</organism>
<dbReference type="PANTHER" id="PTHR42947">
    <property type="entry name" value="COB--COM HETERODISULFIDE REDUCTASE SUBUNIT B 1"/>
    <property type="match status" value="1"/>
</dbReference>
<reference evidence="4" key="1">
    <citation type="journal article" date="2022" name="Microbiol. Resour. Announc.">
        <title>Draft Genome Sequence of a Methanogenic Archaeon from West Spitsbergen Permafrost.</title>
        <authorList>
            <person name="Trubitsyn V."/>
            <person name="Rivkina E."/>
            <person name="Shcherbakova V."/>
        </authorList>
    </citation>
    <scope>NUCLEOTIDE SEQUENCE [LARGE SCALE GENOMIC DNA]</scope>
    <source>
        <strain evidence="4">VT</strain>
    </source>
</reference>
<comment type="caution">
    <text evidence="3">The sequence shown here is derived from an EMBL/GenBank/DDBJ whole genome shotgun (WGS) entry which is preliminary data.</text>
</comment>
<dbReference type="PANTHER" id="PTHR42947:SF1">
    <property type="entry name" value="COB--COM HETERODISULFIDE REDUCTASE SUBUNIT B 1"/>
    <property type="match status" value="1"/>
</dbReference>
<proteinExistence type="predicted"/>
<dbReference type="RefSeq" id="WP_223792013.1">
    <property type="nucleotide sequence ID" value="NZ_JAIOUQ010000013.1"/>
</dbReference>
<keyword evidence="1" id="KW-0560">Oxidoreductase</keyword>
<evidence type="ECO:0000256" key="1">
    <source>
        <dbReference type="ARBA" id="ARBA00023002"/>
    </source>
</evidence>
<dbReference type="InterPro" id="IPR004017">
    <property type="entry name" value="Cys_rich_dom"/>
</dbReference>
<dbReference type="Proteomes" id="UP000825933">
    <property type="component" value="Unassembled WGS sequence"/>
</dbReference>
<dbReference type="Pfam" id="PF02754">
    <property type="entry name" value="CCG"/>
    <property type="match status" value="2"/>
</dbReference>
<accession>A0A8T5UR42</accession>
<gene>
    <name evidence="3" type="ORF">K8N75_10480</name>
</gene>
<evidence type="ECO:0000313" key="3">
    <source>
        <dbReference type="EMBL" id="MBZ2166462.1"/>
    </source>
</evidence>
<evidence type="ECO:0000313" key="4">
    <source>
        <dbReference type="Proteomes" id="UP000825933"/>
    </source>
</evidence>
<dbReference type="NCBIfam" id="NF041780">
    <property type="entry name" value="hetero_SS_HdrB"/>
    <property type="match status" value="1"/>
</dbReference>
<keyword evidence="4" id="KW-1185">Reference proteome</keyword>
<dbReference type="InterPro" id="IPR053571">
    <property type="entry name" value="HdrB"/>
</dbReference>
<evidence type="ECO:0000259" key="2">
    <source>
        <dbReference type="Pfam" id="PF02754"/>
    </source>
</evidence>
<dbReference type="GO" id="GO:0016491">
    <property type="term" value="F:oxidoreductase activity"/>
    <property type="evidence" value="ECO:0007669"/>
    <property type="project" value="UniProtKB-KW"/>
</dbReference>
<feature type="domain" description="Cysteine-rich" evidence="2">
    <location>
        <begin position="10"/>
        <end position="94"/>
    </location>
</feature>
<name>A0A8T5UR42_9EURY</name>
<sequence>MKITPDKDILLFKTCLVNVEYPGIESSTRYILDMIDVEHMVDERQSCCTGLGHYFDLFDQLSTTAIAARNFQIALKTGHGNIVTMCATCYAILKKSAKILNHNEEVRNKVNKILENSDLERMEYKTGDMDPSKNIFHVAEIFFNKREEISKLVKFDLSNLKVATHHACHYCKVYYNDAMEGVRNPNLLDGLAAAVGVETVGWYDHKKVTCGSGFRQRFTNKEVSLAVTAEKLQSLKEHEGEILLHMCPNCQMQFDRYQPYIEEKLDTKFNICHLNIAQFIALAFGADPYNTIGIQTHTVPIEPLLKRLELFEKEKKAETEFK</sequence>
<dbReference type="AlphaFoldDB" id="A0A8T5UR42"/>
<dbReference type="EMBL" id="JAIOUQ010000013">
    <property type="protein sequence ID" value="MBZ2166462.1"/>
    <property type="molecule type" value="Genomic_DNA"/>
</dbReference>
<dbReference type="Gene3D" id="1.20.1050.140">
    <property type="match status" value="1"/>
</dbReference>